<keyword evidence="2 3" id="KW-0961">Cell wall biogenesis/degradation</keyword>
<evidence type="ECO:0000256" key="3">
    <source>
        <dbReference type="HAMAP-Rule" id="MF_02071"/>
    </source>
</evidence>
<accession>A0A7W8HE92</accession>
<dbReference type="InterPro" id="IPR009009">
    <property type="entry name" value="RlpA-like_DPBB"/>
</dbReference>
<evidence type="ECO:0000256" key="2">
    <source>
        <dbReference type="ARBA" id="ARBA00023316"/>
    </source>
</evidence>
<dbReference type="Gene3D" id="2.40.40.10">
    <property type="entry name" value="RlpA-like domain"/>
    <property type="match status" value="1"/>
</dbReference>
<evidence type="ECO:0000313" key="7">
    <source>
        <dbReference type="Proteomes" id="UP000532440"/>
    </source>
</evidence>
<dbReference type="RefSeq" id="WP_345120462.1">
    <property type="nucleotide sequence ID" value="NZ_BAABEW010000004.1"/>
</dbReference>
<comment type="similarity">
    <text evidence="3 4">Belongs to the RlpA family.</text>
</comment>
<evidence type="ECO:0000313" key="6">
    <source>
        <dbReference type="EMBL" id="MBB5270454.1"/>
    </source>
</evidence>
<dbReference type="Pfam" id="PF03330">
    <property type="entry name" value="DPBB_1"/>
    <property type="match status" value="1"/>
</dbReference>
<dbReference type="InterPro" id="IPR034718">
    <property type="entry name" value="RlpA"/>
</dbReference>
<gene>
    <name evidence="3" type="primary">rlpA</name>
    <name evidence="6" type="ORF">HNQ70_000438</name>
</gene>
<feature type="domain" description="RlpA-like protein double-psi beta-barrel" evidence="5">
    <location>
        <begin position="2"/>
        <end position="89"/>
    </location>
</feature>
<dbReference type="PANTHER" id="PTHR34183">
    <property type="entry name" value="ENDOLYTIC PEPTIDOGLYCAN TRANSGLYCOSYLASE RLPA"/>
    <property type="match status" value="1"/>
</dbReference>
<dbReference type="PANTHER" id="PTHR34183:SF8">
    <property type="entry name" value="ENDOLYTIC PEPTIDOGLYCAN TRANSGLYCOSYLASE RLPA-RELATED"/>
    <property type="match status" value="1"/>
</dbReference>
<keyword evidence="1 3" id="KW-0456">Lyase</keyword>
<dbReference type="InterPro" id="IPR012997">
    <property type="entry name" value="RplA"/>
</dbReference>
<dbReference type="HAMAP" id="MF_02071">
    <property type="entry name" value="RlpA"/>
    <property type="match status" value="1"/>
</dbReference>
<proteinExistence type="inferred from homology"/>
<dbReference type="InterPro" id="IPR036908">
    <property type="entry name" value="RlpA-like_sf"/>
</dbReference>
<name>A0A7W8HE92_9BURK</name>
<dbReference type="AlphaFoldDB" id="A0A7W8HE92"/>
<keyword evidence="7" id="KW-1185">Reference proteome</keyword>
<keyword evidence="6" id="KW-0449">Lipoprotein</keyword>
<dbReference type="SUPFAM" id="SSF50685">
    <property type="entry name" value="Barwin-like endoglucanases"/>
    <property type="match status" value="1"/>
</dbReference>
<evidence type="ECO:0000259" key="5">
    <source>
        <dbReference type="Pfam" id="PF03330"/>
    </source>
</evidence>
<dbReference type="EC" id="4.2.2.-" evidence="3"/>
<organism evidence="6 7">
    <name type="scientific">Quisquiliibacterium transsilvanicum</name>
    <dbReference type="NCBI Taxonomy" id="1549638"/>
    <lineage>
        <taxon>Bacteria</taxon>
        <taxon>Pseudomonadati</taxon>
        <taxon>Pseudomonadota</taxon>
        <taxon>Betaproteobacteria</taxon>
        <taxon>Burkholderiales</taxon>
        <taxon>Burkholderiaceae</taxon>
        <taxon>Quisquiliibacterium</taxon>
    </lineage>
</organism>
<reference evidence="6 7" key="1">
    <citation type="submission" date="2020-08" db="EMBL/GenBank/DDBJ databases">
        <title>Genomic Encyclopedia of Type Strains, Phase IV (KMG-IV): sequencing the most valuable type-strain genomes for metagenomic binning, comparative biology and taxonomic classification.</title>
        <authorList>
            <person name="Goeker M."/>
        </authorList>
    </citation>
    <scope>NUCLEOTIDE SEQUENCE [LARGE SCALE GENOMIC DNA]</scope>
    <source>
        <strain evidence="6 7">DSM 29781</strain>
    </source>
</reference>
<dbReference type="NCBIfam" id="TIGR00413">
    <property type="entry name" value="rlpA"/>
    <property type="match status" value="1"/>
</dbReference>
<dbReference type="GO" id="GO:0008932">
    <property type="term" value="F:lytic endotransglycosylase activity"/>
    <property type="evidence" value="ECO:0007669"/>
    <property type="project" value="UniProtKB-UniRule"/>
</dbReference>
<dbReference type="EMBL" id="JACHGB010000001">
    <property type="protein sequence ID" value="MBB5270454.1"/>
    <property type="molecule type" value="Genomic_DNA"/>
</dbReference>
<protein>
    <recommendedName>
        <fullName evidence="3">Endolytic peptidoglycan transglycosylase RlpA</fullName>
        <ecNumber evidence="3">4.2.2.-</ecNumber>
    </recommendedName>
</protein>
<comment type="function">
    <text evidence="3">Lytic transglycosylase with a strong preference for naked glycan strands that lack stem peptides.</text>
</comment>
<evidence type="ECO:0000256" key="4">
    <source>
        <dbReference type="RuleBase" id="RU003495"/>
    </source>
</evidence>
<sequence>MEGLAAYYSSRLDGHKTASGQRFDQKALTGAHPTLAFGTKVKVTNTKNNRSVVVRINDRGPTQPDRVIDLSRAAAGKLGMTRAGLVPVKLEVVAQAPAKRARKS</sequence>
<comment type="caution">
    <text evidence="6">The sequence shown here is derived from an EMBL/GenBank/DDBJ whole genome shotgun (WGS) entry which is preliminary data.</text>
</comment>
<dbReference type="GO" id="GO:0071555">
    <property type="term" value="P:cell wall organization"/>
    <property type="evidence" value="ECO:0007669"/>
    <property type="project" value="UniProtKB-KW"/>
</dbReference>
<dbReference type="CDD" id="cd22268">
    <property type="entry name" value="DPBB_RlpA-like"/>
    <property type="match status" value="1"/>
</dbReference>
<dbReference type="Proteomes" id="UP000532440">
    <property type="component" value="Unassembled WGS sequence"/>
</dbReference>
<evidence type="ECO:0000256" key="1">
    <source>
        <dbReference type="ARBA" id="ARBA00023239"/>
    </source>
</evidence>
<dbReference type="GO" id="GO:0000270">
    <property type="term" value="P:peptidoglycan metabolic process"/>
    <property type="evidence" value="ECO:0007669"/>
    <property type="project" value="UniProtKB-UniRule"/>
</dbReference>